<dbReference type="Proteomes" id="UP000255125">
    <property type="component" value="Unassembled WGS sequence"/>
</dbReference>
<dbReference type="EMBL" id="UGUS01000002">
    <property type="protein sequence ID" value="SUD31836.1"/>
    <property type="molecule type" value="Genomic_DNA"/>
</dbReference>
<proteinExistence type="predicted"/>
<dbReference type="RefSeq" id="WP_115284326.1">
    <property type="nucleotide sequence ID" value="NZ_UGUS01000002.1"/>
</dbReference>
<keyword evidence="1" id="KW-0472">Membrane</keyword>
<evidence type="ECO:0000313" key="2">
    <source>
        <dbReference type="EMBL" id="SUD31836.1"/>
    </source>
</evidence>
<feature type="transmembrane region" description="Helical" evidence="1">
    <location>
        <begin position="227"/>
        <end position="245"/>
    </location>
</feature>
<feature type="transmembrane region" description="Helical" evidence="1">
    <location>
        <begin position="193"/>
        <end position="221"/>
    </location>
</feature>
<keyword evidence="1" id="KW-1133">Transmembrane helix</keyword>
<keyword evidence="1" id="KW-0812">Transmembrane</keyword>
<dbReference type="OrthoDB" id="6929404at2"/>
<gene>
    <name evidence="2" type="ORF">NCTC10392_03774</name>
</gene>
<name>A0A379IGH4_PSEFL</name>
<evidence type="ECO:0008006" key="4">
    <source>
        <dbReference type="Google" id="ProtNLM"/>
    </source>
</evidence>
<evidence type="ECO:0000256" key="1">
    <source>
        <dbReference type="SAM" id="Phobius"/>
    </source>
</evidence>
<sequence length="325" mass="37903">MDIKSDFVSVEQDEFDGLTTIEHLRHCRQCAGKNEITFSWRRNIRPASDCMILDVEIKTSRPGCWVPSQLALLIDGQRLELKYQASKSSDSRGSSFYEIGMFFIEPSQETLRRLCDAKALKLKLRYVENNEYMVFSDEFCAQLQLQAQQFYNNTFDDCEYLSAVMGVAVRTVDTTFAEQIARRESRYQQLCNFRLLCAVLWGSFFGGLCVLCAFEVVTFSVKLTDQLIIAGMLSATSWLIPHLQIRWIEYQKNKECPNCHHRAIKLIRYHEAVYQVRSVERLVNDRLTGQRKSRQVTVTDHEVTQDFECKDCRYQWTRSHIARGF</sequence>
<evidence type="ECO:0000313" key="3">
    <source>
        <dbReference type="Proteomes" id="UP000255125"/>
    </source>
</evidence>
<dbReference type="AlphaFoldDB" id="A0A379IGH4"/>
<organism evidence="2 3">
    <name type="scientific">Pseudomonas fluorescens</name>
    <dbReference type="NCBI Taxonomy" id="294"/>
    <lineage>
        <taxon>Bacteria</taxon>
        <taxon>Pseudomonadati</taxon>
        <taxon>Pseudomonadota</taxon>
        <taxon>Gammaproteobacteria</taxon>
        <taxon>Pseudomonadales</taxon>
        <taxon>Pseudomonadaceae</taxon>
        <taxon>Pseudomonas</taxon>
    </lineage>
</organism>
<accession>A0A379IGH4</accession>
<reference evidence="2 3" key="1">
    <citation type="submission" date="2018-06" db="EMBL/GenBank/DDBJ databases">
        <authorList>
            <consortium name="Pathogen Informatics"/>
            <person name="Doyle S."/>
        </authorList>
    </citation>
    <scope>NUCLEOTIDE SEQUENCE [LARGE SCALE GENOMIC DNA]</scope>
    <source>
        <strain evidence="2 3">NCTC10392</strain>
    </source>
</reference>
<protein>
    <recommendedName>
        <fullName evidence="4">Transmembrane protein</fullName>
    </recommendedName>
</protein>